<dbReference type="Proteomes" id="UP000199150">
    <property type="component" value="Unassembled WGS sequence"/>
</dbReference>
<dbReference type="GO" id="GO:0016020">
    <property type="term" value="C:membrane"/>
    <property type="evidence" value="ECO:0007669"/>
    <property type="project" value="TreeGrafter"/>
</dbReference>
<dbReference type="PANTHER" id="PTHR43798:SF31">
    <property type="entry name" value="AB HYDROLASE SUPERFAMILY PROTEIN YCLE"/>
    <property type="match status" value="1"/>
</dbReference>
<dbReference type="InterPro" id="IPR029058">
    <property type="entry name" value="AB_hydrolase_fold"/>
</dbReference>
<feature type="domain" description="AB hydrolase-1" evidence="2">
    <location>
        <begin position="38"/>
        <end position="260"/>
    </location>
</feature>
<keyword evidence="1" id="KW-0378">Hydrolase</keyword>
<gene>
    <name evidence="3" type="ORF">SAMN02927928_2013</name>
</gene>
<evidence type="ECO:0000313" key="3">
    <source>
        <dbReference type="EMBL" id="SCW57295.1"/>
    </source>
</evidence>
<dbReference type="SUPFAM" id="SSF53474">
    <property type="entry name" value="alpha/beta-Hydrolases"/>
    <property type="match status" value="1"/>
</dbReference>
<dbReference type="InterPro" id="IPR050266">
    <property type="entry name" value="AB_hydrolase_sf"/>
</dbReference>
<dbReference type="AlphaFoldDB" id="A0A1G4RLA1"/>
<name>A0A1G4RLA1_9CAUL</name>
<dbReference type="RefSeq" id="WP_090647125.1">
    <property type="nucleotide sequence ID" value="NZ_CBCRYE010000006.1"/>
</dbReference>
<dbReference type="PRINTS" id="PR00111">
    <property type="entry name" value="ABHYDROLASE"/>
</dbReference>
<dbReference type="EMBL" id="FMTS01000002">
    <property type="protein sequence ID" value="SCW57295.1"/>
    <property type="molecule type" value="Genomic_DNA"/>
</dbReference>
<reference evidence="4" key="1">
    <citation type="submission" date="2016-10" db="EMBL/GenBank/DDBJ databases">
        <authorList>
            <person name="Varghese N."/>
            <person name="Submissions S."/>
        </authorList>
    </citation>
    <scope>NUCLEOTIDE SEQUENCE [LARGE SCALE GENOMIC DNA]</scope>
    <source>
        <strain evidence="4">CGMCC 1.3431</strain>
    </source>
</reference>
<dbReference type="PANTHER" id="PTHR43798">
    <property type="entry name" value="MONOACYLGLYCEROL LIPASE"/>
    <property type="match status" value="1"/>
</dbReference>
<accession>A0A1G4RLA1</accession>
<proteinExistence type="predicted"/>
<dbReference type="STRING" id="260084.SAMN02927928_2013"/>
<sequence length="272" mass="28804">MNAQIPIKPSRRISLSVSEAHSHGPLGYLEMGNPAGETVLFVHGFGADLLTWQFCLVPLASRYRLIALDLPGHGRSTPDVGAADLTFMAHWLDEALDVLDIDKAHVIGHSMGAKIALGFAASHAARVKSLSLISPAGLGGEFHHETLDAFLNQGDADALARYLLGPKGQSLGPSLTASLSNAAADPARSEALRALLGNAKIYGLALSPEGFDWSRVACPVQILWGDHDRLIPIPEAHRLPPSAPLLLIEGAGHLPHMEAPAAVIAHLKDFLP</sequence>
<protein>
    <submittedName>
        <fullName evidence="3">Pyruvate dehydrogenase E2 component (Dihydrolipoamide acetyltransferase)</fullName>
    </submittedName>
</protein>
<evidence type="ECO:0000313" key="4">
    <source>
        <dbReference type="Proteomes" id="UP000199150"/>
    </source>
</evidence>
<keyword evidence="4" id="KW-1185">Reference proteome</keyword>
<evidence type="ECO:0000259" key="2">
    <source>
        <dbReference type="Pfam" id="PF00561"/>
    </source>
</evidence>
<evidence type="ECO:0000256" key="1">
    <source>
        <dbReference type="ARBA" id="ARBA00022801"/>
    </source>
</evidence>
<dbReference type="OrthoDB" id="8680283at2"/>
<dbReference type="Pfam" id="PF00561">
    <property type="entry name" value="Abhydrolase_1"/>
    <property type="match status" value="1"/>
</dbReference>
<keyword evidence="3" id="KW-0670">Pyruvate</keyword>
<dbReference type="Gene3D" id="3.40.50.1820">
    <property type="entry name" value="alpha/beta hydrolase"/>
    <property type="match status" value="1"/>
</dbReference>
<dbReference type="InterPro" id="IPR000073">
    <property type="entry name" value="AB_hydrolase_1"/>
</dbReference>
<dbReference type="GO" id="GO:0016787">
    <property type="term" value="F:hydrolase activity"/>
    <property type="evidence" value="ECO:0007669"/>
    <property type="project" value="UniProtKB-KW"/>
</dbReference>
<keyword evidence="3" id="KW-0808">Transferase</keyword>
<dbReference type="GO" id="GO:0016740">
    <property type="term" value="F:transferase activity"/>
    <property type="evidence" value="ECO:0007669"/>
    <property type="project" value="UniProtKB-KW"/>
</dbReference>
<organism evidence="3 4">
    <name type="scientific">Asticcacaulis taihuensis</name>
    <dbReference type="NCBI Taxonomy" id="260084"/>
    <lineage>
        <taxon>Bacteria</taxon>
        <taxon>Pseudomonadati</taxon>
        <taxon>Pseudomonadota</taxon>
        <taxon>Alphaproteobacteria</taxon>
        <taxon>Caulobacterales</taxon>
        <taxon>Caulobacteraceae</taxon>
        <taxon>Asticcacaulis</taxon>
    </lineage>
</organism>